<dbReference type="EMBL" id="SMFR01000005">
    <property type="protein sequence ID" value="TCJ93778.1"/>
    <property type="molecule type" value="Genomic_DNA"/>
</dbReference>
<dbReference type="OrthoDB" id="9810131at2"/>
<comment type="caution">
    <text evidence="1">The sequence shown here is derived from an EMBL/GenBank/DDBJ whole genome shotgun (WGS) entry which is preliminary data.</text>
</comment>
<dbReference type="STRING" id="1210063.GCA_001612665_05321"/>
<dbReference type="Gene3D" id="2.20.25.10">
    <property type="match status" value="1"/>
</dbReference>
<name>A0A4R1FNC1_9NOCA</name>
<proteinExistence type="predicted"/>
<organism evidence="1 2">
    <name type="scientific">Nocardia alba</name>
    <dbReference type="NCBI Taxonomy" id="225051"/>
    <lineage>
        <taxon>Bacteria</taxon>
        <taxon>Bacillati</taxon>
        <taxon>Actinomycetota</taxon>
        <taxon>Actinomycetes</taxon>
        <taxon>Mycobacteriales</taxon>
        <taxon>Nocardiaceae</taxon>
        <taxon>Nocardia</taxon>
    </lineage>
</organism>
<evidence type="ECO:0000313" key="1">
    <source>
        <dbReference type="EMBL" id="TCJ93778.1"/>
    </source>
</evidence>
<gene>
    <name evidence="1" type="ORF">DFR71_5634</name>
</gene>
<keyword evidence="2" id="KW-1185">Reference proteome</keyword>
<evidence type="ECO:0008006" key="3">
    <source>
        <dbReference type="Google" id="ProtNLM"/>
    </source>
</evidence>
<dbReference type="Proteomes" id="UP000294856">
    <property type="component" value="Unassembled WGS sequence"/>
</dbReference>
<sequence length="43" mass="4937">MKDWLTCPACDSKYIYREMNGTWVCTICANMWGLSMVADLDEA</sequence>
<dbReference type="RefSeq" id="WP_132370222.1">
    <property type="nucleotide sequence ID" value="NZ_SMFR01000005.1"/>
</dbReference>
<dbReference type="SUPFAM" id="SSF57783">
    <property type="entry name" value="Zinc beta-ribbon"/>
    <property type="match status" value="1"/>
</dbReference>
<accession>A0A4R1FNC1</accession>
<protein>
    <recommendedName>
        <fullName evidence="3">TFIIB-like protein</fullName>
    </recommendedName>
</protein>
<evidence type="ECO:0000313" key="2">
    <source>
        <dbReference type="Proteomes" id="UP000294856"/>
    </source>
</evidence>
<dbReference type="AlphaFoldDB" id="A0A4R1FNC1"/>
<reference evidence="1 2" key="1">
    <citation type="submission" date="2019-03" db="EMBL/GenBank/DDBJ databases">
        <title>Genomic Encyclopedia of Type Strains, Phase IV (KMG-IV): sequencing the most valuable type-strain genomes for metagenomic binning, comparative biology and taxonomic classification.</title>
        <authorList>
            <person name="Goeker M."/>
        </authorList>
    </citation>
    <scope>NUCLEOTIDE SEQUENCE [LARGE SCALE GENOMIC DNA]</scope>
    <source>
        <strain evidence="1 2">DSM 44684</strain>
    </source>
</reference>